<dbReference type="EMBL" id="CYKH01001717">
    <property type="protein sequence ID" value="CUG89273.1"/>
    <property type="molecule type" value="Genomic_DNA"/>
</dbReference>
<dbReference type="Proteomes" id="UP000051952">
    <property type="component" value="Unassembled WGS sequence"/>
</dbReference>
<name>A0A0S4JGK5_BODSA</name>
<proteinExistence type="predicted"/>
<feature type="region of interest" description="Disordered" evidence="1">
    <location>
        <begin position="76"/>
        <end position="95"/>
    </location>
</feature>
<accession>A0A0S4JGK5</accession>
<evidence type="ECO:0000313" key="2">
    <source>
        <dbReference type="EMBL" id="CUG89273.1"/>
    </source>
</evidence>
<sequence>MFFSSYDDASSSYDAALARAMDVPHTTPAAVVKSNISSTTAAVEGRHHQTSSSFSQREDAANVSRTFLSSSDVLAHRRAVKSSPTPPARRAPAHPKGGLLVAHRLQRLDYDDGDALPTTTTAVAVTAPGLLSTSVASDLSSVSDTGTALSVGGGVPYKISTSSSGAAVPYQHGVPSEAESIEAEAYAVRNVRHVAHQRSAEQQKPNPAMLDAMPAAAVQRATFQPSSTHVLKRWVQHLKWRAKWRSPFATTVRGQILEAQGMINDPKFDAIPVSSLRTQIHIWQGQLSQYLSSQGSQAKLHFLFSNRSTTSSQAQQQVVKAPTDQQDNSVDGHPPPLPDISAPPRRTPLKILRRGDGLRKRGIENITAPPQESPPKAVASDVTRRAAHDGEEDKTPFHAARTAPVRSVSAGSIPVPSMASRTTAKNISAFLEQVGGVPVTTSGTARLQHIARVDVSHQVLEQRRQQLLHTLFQSPDVASPDLSSATTMMSSVPRFDIRQHRDVFCLENDESTARSFFLQFRGRPRQLQEMIAATLASS</sequence>
<feature type="compositionally biased region" description="Basic and acidic residues" evidence="1">
    <location>
        <begin position="382"/>
        <end position="396"/>
    </location>
</feature>
<dbReference type="AlphaFoldDB" id="A0A0S4JGK5"/>
<evidence type="ECO:0000256" key="1">
    <source>
        <dbReference type="SAM" id="MobiDB-lite"/>
    </source>
</evidence>
<evidence type="ECO:0000313" key="3">
    <source>
        <dbReference type="Proteomes" id="UP000051952"/>
    </source>
</evidence>
<reference evidence="3" key="1">
    <citation type="submission" date="2015-09" db="EMBL/GenBank/DDBJ databases">
        <authorList>
            <consortium name="Pathogen Informatics"/>
        </authorList>
    </citation>
    <scope>NUCLEOTIDE SEQUENCE [LARGE SCALE GENOMIC DNA]</scope>
    <source>
        <strain evidence="3">Lake Konstanz</strain>
    </source>
</reference>
<dbReference type="VEuPathDB" id="TriTrypDB:BSAL_20205"/>
<keyword evidence="3" id="KW-1185">Reference proteome</keyword>
<protein>
    <submittedName>
        <fullName evidence="2">Uncharacterized protein</fullName>
    </submittedName>
</protein>
<feature type="region of interest" description="Disordered" evidence="1">
    <location>
        <begin position="311"/>
        <end position="347"/>
    </location>
</feature>
<feature type="region of interest" description="Disordered" evidence="1">
    <location>
        <begin position="359"/>
        <end position="414"/>
    </location>
</feature>
<organism evidence="2 3">
    <name type="scientific">Bodo saltans</name>
    <name type="common">Flagellated protozoan</name>
    <dbReference type="NCBI Taxonomy" id="75058"/>
    <lineage>
        <taxon>Eukaryota</taxon>
        <taxon>Discoba</taxon>
        <taxon>Euglenozoa</taxon>
        <taxon>Kinetoplastea</taxon>
        <taxon>Metakinetoplastina</taxon>
        <taxon>Eubodonida</taxon>
        <taxon>Bodonidae</taxon>
        <taxon>Bodo</taxon>
    </lineage>
</organism>
<gene>
    <name evidence="2" type="ORF">BSAL_20205</name>
</gene>